<gene>
    <name evidence="1" type="ORF">A3C12_02565</name>
</gene>
<accession>A0A1G2KU89</accession>
<sequence length="113" mass="12923">MTWTVTYFGSRASPKELSEEEVASVLESPRYAHVRAADASEAVEILYQRLQLDRDRQERMLEPKRNAWRAEHGGQPYTLYLAYTALHPYAKDAWKAVPGRQSVDGAVLDLTRD</sequence>
<dbReference type="AlphaFoldDB" id="A0A1G2KU89"/>
<reference evidence="1 2" key="1">
    <citation type="journal article" date="2016" name="Nat. Commun.">
        <title>Thousands of microbial genomes shed light on interconnected biogeochemical processes in an aquifer system.</title>
        <authorList>
            <person name="Anantharaman K."/>
            <person name="Brown C.T."/>
            <person name="Hug L.A."/>
            <person name="Sharon I."/>
            <person name="Castelle C.J."/>
            <person name="Probst A.J."/>
            <person name="Thomas B.C."/>
            <person name="Singh A."/>
            <person name="Wilkins M.J."/>
            <person name="Karaoz U."/>
            <person name="Brodie E.L."/>
            <person name="Williams K.H."/>
            <person name="Hubbard S.S."/>
            <person name="Banfield J.F."/>
        </authorList>
    </citation>
    <scope>NUCLEOTIDE SEQUENCE [LARGE SCALE GENOMIC DNA]</scope>
</reference>
<evidence type="ECO:0000313" key="1">
    <source>
        <dbReference type="EMBL" id="OHA01991.1"/>
    </source>
</evidence>
<evidence type="ECO:0000313" key="2">
    <source>
        <dbReference type="Proteomes" id="UP000178710"/>
    </source>
</evidence>
<proteinExistence type="predicted"/>
<dbReference type="EMBL" id="MHQK01000014">
    <property type="protein sequence ID" value="OHA01991.1"/>
    <property type="molecule type" value="Genomic_DNA"/>
</dbReference>
<dbReference type="Proteomes" id="UP000178710">
    <property type="component" value="Unassembled WGS sequence"/>
</dbReference>
<organism evidence="1 2">
    <name type="scientific">Candidatus Sungbacteria bacterium RIFCSPHIGHO2_02_FULL_49_20</name>
    <dbReference type="NCBI Taxonomy" id="1802272"/>
    <lineage>
        <taxon>Bacteria</taxon>
        <taxon>Candidatus Sungiibacteriota</taxon>
    </lineage>
</organism>
<comment type="caution">
    <text evidence="1">The sequence shown here is derived from an EMBL/GenBank/DDBJ whole genome shotgun (WGS) entry which is preliminary data.</text>
</comment>
<name>A0A1G2KU89_9BACT</name>
<protein>
    <submittedName>
        <fullName evidence="1">Uncharacterized protein</fullName>
    </submittedName>
</protein>